<evidence type="ECO:0000259" key="8">
    <source>
        <dbReference type="PROSITE" id="PS50198"/>
    </source>
</evidence>
<dbReference type="Pfam" id="PF09312">
    <property type="entry name" value="SurA_N"/>
    <property type="match status" value="1"/>
</dbReference>
<dbReference type="Pfam" id="PF00639">
    <property type="entry name" value="Rotamase"/>
    <property type="match status" value="2"/>
</dbReference>
<dbReference type="Gene3D" id="3.10.50.40">
    <property type="match status" value="2"/>
</dbReference>
<proteinExistence type="inferred from homology"/>
<dbReference type="PANTHER" id="PTHR47637">
    <property type="entry name" value="CHAPERONE SURA"/>
    <property type="match status" value="1"/>
</dbReference>
<keyword evidence="4 7" id="KW-0697">Rotamase</keyword>
<dbReference type="PROSITE" id="PS50198">
    <property type="entry name" value="PPIC_PPIASE_2"/>
    <property type="match status" value="2"/>
</dbReference>
<dbReference type="GO" id="GO:0050821">
    <property type="term" value="P:protein stabilization"/>
    <property type="evidence" value="ECO:0007669"/>
    <property type="project" value="InterPro"/>
</dbReference>
<organism evidence="9 10">
    <name type="scientific">Craterilacuibacter sinensis</name>
    <dbReference type="NCBI Taxonomy" id="2686017"/>
    <lineage>
        <taxon>Bacteria</taxon>
        <taxon>Pseudomonadati</taxon>
        <taxon>Pseudomonadota</taxon>
        <taxon>Betaproteobacteria</taxon>
        <taxon>Neisseriales</taxon>
        <taxon>Neisseriaceae</taxon>
        <taxon>Craterilacuibacter</taxon>
    </lineage>
</organism>
<evidence type="ECO:0000313" key="10">
    <source>
        <dbReference type="Proteomes" id="UP000467214"/>
    </source>
</evidence>
<keyword evidence="3 7" id="KW-0574">Periplasm</keyword>
<accession>A0A845BQ74</accession>
<gene>
    <name evidence="7" type="primary">surA</name>
    <name evidence="9" type="ORF">GQF02_06310</name>
</gene>
<keyword evidence="2 7" id="KW-0677">Repeat</keyword>
<dbReference type="Gene3D" id="1.10.4030.10">
    <property type="entry name" value="Porin chaperone SurA, peptide-binding domain"/>
    <property type="match status" value="1"/>
</dbReference>
<keyword evidence="6 7" id="KW-0413">Isomerase</keyword>
<reference evidence="9 10" key="1">
    <citation type="submission" date="2019-12" db="EMBL/GenBank/DDBJ databases">
        <title>Neisseriaceae gen. nov. sp. Genome sequencing and assembly.</title>
        <authorList>
            <person name="Liu Z."/>
            <person name="Li A."/>
        </authorList>
    </citation>
    <scope>NUCLEOTIDE SEQUENCE [LARGE SCALE GENOMIC DNA]</scope>
    <source>
        <strain evidence="9 10">B2N2-7</strain>
    </source>
</reference>
<dbReference type="InterPro" id="IPR023058">
    <property type="entry name" value="PPIase_PpiC_CS"/>
</dbReference>
<dbReference type="HAMAP" id="MF_01183">
    <property type="entry name" value="Chaperone_SurA"/>
    <property type="match status" value="1"/>
</dbReference>
<dbReference type="GO" id="GO:0051082">
    <property type="term" value="F:unfolded protein binding"/>
    <property type="evidence" value="ECO:0007669"/>
    <property type="project" value="UniProtKB-UniRule"/>
</dbReference>
<dbReference type="InterPro" id="IPR023034">
    <property type="entry name" value="PPIase_SurA"/>
</dbReference>
<feature type="signal peptide" evidence="7">
    <location>
        <begin position="1"/>
        <end position="20"/>
    </location>
</feature>
<comment type="catalytic activity">
    <reaction evidence="7">
        <text>[protein]-peptidylproline (omega=180) = [protein]-peptidylproline (omega=0)</text>
        <dbReference type="Rhea" id="RHEA:16237"/>
        <dbReference type="Rhea" id="RHEA-COMP:10747"/>
        <dbReference type="Rhea" id="RHEA-COMP:10748"/>
        <dbReference type="ChEBI" id="CHEBI:83833"/>
        <dbReference type="ChEBI" id="CHEBI:83834"/>
        <dbReference type="EC" id="5.2.1.8"/>
    </reaction>
</comment>
<comment type="caution">
    <text evidence="9">The sequence shown here is derived from an EMBL/GenBank/DDBJ whole genome shotgun (WGS) entry which is preliminary data.</text>
</comment>
<evidence type="ECO:0000256" key="6">
    <source>
        <dbReference type="ARBA" id="ARBA00023235"/>
    </source>
</evidence>
<keyword evidence="10" id="KW-1185">Reference proteome</keyword>
<dbReference type="GO" id="GO:0042277">
    <property type="term" value="F:peptide binding"/>
    <property type="evidence" value="ECO:0007669"/>
    <property type="project" value="InterPro"/>
</dbReference>
<dbReference type="GO" id="GO:0043165">
    <property type="term" value="P:Gram-negative-bacterium-type cell outer membrane assembly"/>
    <property type="evidence" value="ECO:0007669"/>
    <property type="project" value="InterPro"/>
</dbReference>
<dbReference type="SUPFAM" id="SSF54534">
    <property type="entry name" value="FKBP-like"/>
    <property type="match status" value="2"/>
</dbReference>
<dbReference type="GO" id="GO:0006457">
    <property type="term" value="P:protein folding"/>
    <property type="evidence" value="ECO:0007669"/>
    <property type="project" value="UniProtKB-UniRule"/>
</dbReference>
<dbReference type="InterPro" id="IPR050280">
    <property type="entry name" value="OMP_Chaperone_SurA"/>
</dbReference>
<comment type="function">
    <text evidence="7">Chaperone involved in the correct folding and assembly of outer membrane proteins. Recognizes specific patterns of aromatic residues and the orientation of their side chains, which are found more frequently in integral outer membrane proteins. May act in both early periplasmic and late outer membrane-associated steps of protein maturation.</text>
</comment>
<dbReference type="EC" id="5.2.1.8" evidence="7"/>
<dbReference type="InterPro" id="IPR046357">
    <property type="entry name" value="PPIase_dom_sf"/>
</dbReference>
<evidence type="ECO:0000256" key="1">
    <source>
        <dbReference type="ARBA" id="ARBA00022729"/>
    </source>
</evidence>
<sequence precursor="true">MKKTLAAGLIAGLFSLQAPAAIITLDRIVAVVNKDAITQSELNARLAQVEANLKRQNVPLPAANVLQRQVLDQIEREKLQLQYAANNGIKVSDSELDDTIARLARQNNTDVAGLKARLVKEGSSVDAFRDNLRREVLLERLKERVASSMANVSDQEVEQVMKSAQHAQKSEYQLANLLVSVPERADNKVLEAAAQKAARALADIKAGKPFAQVAASYSDAKNALDGGAIGWRSSTALPPDLVALLETLPKGGHTEVIRTPSGFYIFQLQDKRDRSAPMMVEQYHARHILIRTNEAVSEADARTRIQQVRDRLQQGAKFEDLAKRFSEDGSAAQGGDLSWMNKGDTVPEFERAMIALKPGQVSEPVRSPFGWHLIRLEEVRTQDVSGEREKLAVKQEIRLRKAEQAYQDWLQQLKDSAFIEDKLEEK</sequence>
<feature type="chain" id="PRO_5033182099" description="Chaperone SurA" evidence="7">
    <location>
        <begin position="21"/>
        <end position="426"/>
    </location>
</feature>
<evidence type="ECO:0000256" key="7">
    <source>
        <dbReference type="HAMAP-Rule" id="MF_01183"/>
    </source>
</evidence>
<dbReference type="Proteomes" id="UP000467214">
    <property type="component" value="Unassembled WGS sequence"/>
</dbReference>
<dbReference type="InterPro" id="IPR000297">
    <property type="entry name" value="PPIase_PpiC"/>
</dbReference>
<protein>
    <recommendedName>
        <fullName evidence="7">Chaperone SurA</fullName>
    </recommendedName>
    <alternativeName>
        <fullName evidence="7">Peptidyl-prolyl cis-trans isomerase SurA</fullName>
        <shortName evidence="7">PPIase SurA</shortName>
        <ecNumber evidence="7">5.2.1.8</ecNumber>
    </alternativeName>
    <alternativeName>
        <fullName evidence="7">Rotamase SurA</fullName>
    </alternativeName>
</protein>
<evidence type="ECO:0000256" key="4">
    <source>
        <dbReference type="ARBA" id="ARBA00023110"/>
    </source>
</evidence>
<keyword evidence="1 7" id="KW-0732">Signal</keyword>
<dbReference type="InterPro" id="IPR027304">
    <property type="entry name" value="Trigger_fact/SurA_dom_sf"/>
</dbReference>
<feature type="domain" description="PpiC" evidence="8">
    <location>
        <begin position="169"/>
        <end position="270"/>
    </location>
</feature>
<dbReference type="PROSITE" id="PS01096">
    <property type="entry name" value="PPIC_PPIASE_1"/>
    <property type="match status" value="1"/>
</dbReference>
<feature type="domain" description="PpiC" evidence="8">
    <location>
        <begin position="280"/>
        <end position="378"/>
    </location>
</feature>
<evidence type="ECO:0000256" key="2">
    <source>
        <dbReference type="ARBA" id="ARBA00022737"/>
    </source>
</evidence>
<dbReference type="GO" id="GO:0003755">
    <property type="term" value="F:peptidyl-prolyl cis-trans isomerase activity"/>
    <property type="evidence" value="ECO:0007669"/>
    <property type="project" value="UniProtKB-UniRule"/>
</dbReference>
<evidence type="ECO:0000256" key="3">
    <source>
        <dbReference type="ARBA" id="ARBA00022764"/>
    </source>
</evidence>
<dbReference type="EMBL" id="WSSB01000004">
    <property type="protein sequence ID" value="MXR36581.1"/>
    <property type="molecule type" value="Genomic_DNA"/>
</dbReference>
<dbReference type="PANTHER" id="PTHR47637:SF1">
    <property type="entry name" value="CHAPERONE SURA"/>
    <property type="match status" value="1"/>
</dbReference>
<dbReference type="GO" id="GO:0030288">
    <property type="term" value="C:outer membrane-bounded periplasmic space"/>
    <property type="evidence" value="ECO:0007669"/>
    <property type="project" value="InterPro"/>
</dbReference>
<evidence type="ECO:0000256" key="5">
    <source>
        <dbReference type="ARBA" id="ARBA00023186"/>
    </source>
</evidence>
<dbReference type="AlphaFoldDB" id="A0A845BQ74"/>
<comment type="subcellular location">
    <subcellularLocation>
        <location evidence="7">Periplasm</location>
    </subcellularLocation>
    <text evidence="7">Is capable of associating with the outer membrane.</text>
</comment>
<keyword evidence="5 7" id="KW-0143">Chaperone</keyword>
<evidence type="ECO:0000313" key="9">
    <source>
        <dbReference type="EMBL" id="MXR36581.1"/>
    </source>
</evidence>
<comment type="domain">
    <text evidence="7">The PPIase activity resides only in the second parvulin domain. The N-terminal region and the C-terminal tail are necessary and sufficient for the chaperone activity of SurA. The PPIase activity is dispensable for SurA to function as a chaperone. The N-terminal region and the C-terminal tail are also required for porin recognition.</text>
</comment>
<name>A0A845BQ74_9NEIS</name>
<dbReference type="InterPro" id="IPR015391">
    <property type="entry name" value="SurA_N"/>
</dbReference>
<dbReference type="SUPFAM" id="SSF109998">
    <property type="entry name" value="Triger factor/SurA peptide-binding domain-like"/>
    <property type="match status" value="1"/>
</dbReference>